<dbReference type="InterPro" id="IPR013783">
    <property type="entry name" value="Ig-like_fold"/>
</dbReference>
<protein>
    <submittedName>
        <fullName evidence="3">Chromosome condensation regulator RCC1</fullName>
    </submittedName>
</protein>
<name>A0ABU5H9L5_9BACT</name>
<dbReference type="Pfam" id="PF25390">
    <property type="entry name" value="WD40_RLD"/>
    <property type="match status" value="1"/>
</dbReference>
<keyword evidence="4" id="KW-1185">Reference proteome</keyword>
<sequence>MNFRPLIALLALLPLACGPESTPLPSESQPGGPLVLVFSPAPSVALPASQKTLHISGRVNSLAGLSEFSWQLDEEAATPLAFEPGAEEHPFTFTIPLSEGTHVLRLRALDSAGRVGTSTLRVTSVGPPKVQVLSPAAGQSVTVRRVRVEGTATGDMKLASFTWALNGASPQPLSATPGAFAFEVTPRPGPNTLILHAVDVLGNETEQTRSFHYGSRSGGGGLHTGVVRDGLLYTWGRNNRGQIGWGSAVTTDQKLPGKVPAFTDVAAMAFNQNSSLALKLDGTVWAWGENAQGQLGLGPVPQADVPRTPDLTPRFSPTRVPGLSGAVALGLGYRHALVLFEDGSVRAFGDNSAGQLGDGTPGGTKDYPVTVVGLTDVVKVVAGSMHSVALQGDGTVWAWGRNTYGNLGLGTADSASHPTPTRVPGLANVVDIATGRDHVLALHADGTVSSWGLDASGQLGTGEVLPDEESAVPMRVKGLADARAVFANGLMSYAWRADGSLVSWGQNFNGQLGNGTTTDAREPTPSVAGLKGLVTVAPGATHVVAFREDGELFTWGWNSRGSLGRDDLLDNWTYSEPIRVTLP</sequence>
<dbReference type="InterPro" id="IPR000408">
    <property type="entry name" value="Reg_chr_condens"/>
</dbReference>
<comment type="caution">
    <text evidence="3">The sequence shown here is derived from an EMBL/GenBank/DDBJ whole genome shotgun (WGS) entry which is preliminary data.</text>
</comment>
<gene>
    <name evidence="3" type="ORF">SYV04_26690</name>
</gene>
<dbReference type="SUPFAM" id="SSF50985">
    <property type="entry name" value="RCC1/BLIP-II"/>
    <property type="match status" value="1"/>
</dbReference>
<dbReference type="InterPro" id="IPR058923">
    <property type="entry name" value="RCC1-like_dom"/>
</dbReference>
<dbReference type="InterPro" id="IPR051210">
    <property type="entry name" value="Ub_ligase/GEF_domain"/>
</dbReference>
<accession>A0ABU5H9L5</accession>
<keyword evidence="1" id="KW-0677">Repeat</keyword>
<reference evidence="3 4" key="1">
    <citation type="submission" date="2023-12" db="EMBL/GenBank/DDBJ databases">
        <title>the genome sequence of Hyalangium sp. s54d21.</title>
        <authorList>
            <person name="Zhang X."/>
        </authorList>
    </citation>
    <scope>NUCLEOTIDE SEQUENCE [LARGE SCALE GENOMIC DNA]</scope>
    <source>
        <strain evidence="4">s54d21</strain>
    </source>
</reference>
<feature type="domain" description="RCC1-like" evidence="2">
    <location>
        <begin position="219"/>
        <end position="525"/>
    </location>
</feature>
<evidence type="ECO:0000256" key="1">
    <source>
        <dbReference type="ARBA" id="ARBA00022737"/>
    </source>
</evidence>
<dbReference type="PANTHER" id="PTHR22870:SF408">
    <property type="entry name" value="OS09G0560450 PROTEIN"/>
    <property type="match status" value="1"/>
</dbReference>
<dbReference type="EMBL" id="JAXIVS010000010">
    <property type="protein sequence ID" value="MDY7230010.1"/>
    <property type="molecule type" value="Genomic_DNA"/>
</dbReference>
<dbReference type="Pfam" id="PF00415">
    <property type="entry name" value="RCC1"/>
    <property type="match status" value="1"/>
</dbReference>
<evidence type="ECO:0000259" key="2">
    <source>
        <dbReference type="Pfam" id="PF25390"/>
    </source>
</evidence>
<dbReference type="Proteomes" id="UP001291309">
    <property type="component" value="Unassembled WGS sequence"/>
</dbReference>
<organism evidence="3 4">
    <name type="scientific">Hyalangium rubrum</name>
    <dbReference type="NCBI Taxonomy" id="3103134"/>
    <lineage>
        <taxon>Bacteria</taxon>
        <taxon>Pseudomonadati</taxon>
        <taxon>Myxococcota</taxon>
        <taxon>Myxococcia</taxon>
        <taxon>Myxococcales</taxon>
        <taxon>Cystobacterineae</taxon>
        <taxon>Archangiaceae</taxon>
        <taxon>Hyalangium</taxon>
    </lineage>
</organism>
<dbReference type="RefSeq" id="WP_321548735.1">
    <property type="nucleotide sequence ID" value="NZ_JAXIVS010000010.1"/>
</dbReference>
<dbReference type="Gene3D" id="2.130.10.30">
    <property type="entry name" value="Regulator of chromosome condensation 1/beta-lactamase-inhibitor protein II"/>
    <property type="match status" value="2"/>
</dbReference>
<dbReference type="PRINTS" id="PR00633">
    <property type="entry name" value="RCCNDNSATION"/>
</dbReference>
<dbReference type="PROSITE" id="PS50012">
    <property type="entry name" value="RCC1_3"/>
    <property type="match status" value="7"/>
</dbReference>
<evidence type="ECO:0000313" key="3">
    <source>
        <dbReference type="EMBL" id="MDY7230010.1"/>
    </source>
</evidence>
<evidence type="ECO:0000313" key="4">
    <source>
        <dbReference type="Proteomes" id="UP001291309"/>
    </source>
</evidence>
<dbReference type="PANTHER" id="PTHR22870">
    <property type="entry name" value="REGULATOR OF CHROMOSOME CONDENSATION"/>
    <property type="match status" value="1"/>
</dbReference>
<dbReference type="InterPro" id="IPR009091">
    <property type="entry name" value="RCC1/BLIP-II"/>
</dbReference>
<proteinExistence type="predicted"/>
<dbReference type="Gene3D" id="2.60.40.10">
    <property type="entry name" value="Immunoglobulins"/>
    <property type="match status" value="1"/>
</dbReference>